<evidence type="ECO:0000256" key="1">
    <source>
        <dbReference type="SAM" id="MobiDB-lite"/>
    </source>
</evidence>
<keyword evidence="2" id="KW-0812">Transmembrane</keyword>
<keyword evidence="4" id="KW-1185">Reference proteome</keyword>
<accession>A0A192A7U1</accession>
<proteinExistence type="predicted"/>
<evidence type="ECO:0000313" key="3">
    <source>
        <dbReference type="EMBL" id="ANJ76403.1"/>
    </source>
</evidence>
<sequence length="139" mass="14795">MQRPPRSTAGWFVQRLVSRFVVRLVTLLFVLNCGATLAAAPAWLHHEMEHALEHAHGAAGLDGEADVGEQLAAEFAVPDHDDDSGIPHGALHAFAQLPATLHQHAPLVIVARTGTPPSHAAADALTDQPPGLPFRPPRV</sequence>
<keyword evidence="2" id="KW-0472">Membrane</keyword>
<dbReference type="AlphaFoldDB" id="A0A192A7U1"/>
<organism evidence="3 4">
    <name type="scientific">Ralstonia insidiosa</name>
    <dbReference type="NCBI Taxonomy" id="190721"/>
    <lineage>
        <taxon>Bacteria</taxon>
        <taxon>Pseudomonadati</taxon>
        <taxon>Pseudomonadota</taxon>
        <taxon>Betaproteobacteria</taxon>
        <taxon>Burkholderiales</taxon>
        <taxon>Burkholderiaceae</taxon>
        <taxon>Ralstonia</taxon>
    </lineage>
</organism>
<feature type="compositionally biased region" description="Pro residues" evidence="1">
    <location>
        <begin position="130"/>
        <end position="139"/>
    </location>
</feature>
<reference evidence="4" key="1">
    <citation type="submission" date="2016-06" db="EMBL/GenBank/DDBJ databases">
        <authorList>
            <person name="Xu Y."/>
            <person name="Nagy A."/>
            <person name="Yan X."/>
            <person name="Kim S.W."/>
            <person name="Haley B."/>
            <person name="Liu N.T."/>
            <person name="Nou X."/>
        </authorList>
    </citation>
    <scope>NUCLEOTIDE SEQUENCE [LARGE SCALE GENOMIC DNA]</scope>
    <source>
        <strain evidence="4">ATCC 49129</strain>
        <plasmid evidence="4">pri-1</plasmid>
    </source>
</reference>
<evidence type="ECO:0000256" key="2">
    <source>
        <dbReference type="SAM" id="Phobius"/>
    </source>
</evidence>
<feature type="transmembrane region" description="Helical" evidence="2">
    <location>
        <begin position="20"/>
        <end position="44"/>
    </location>
</feature>
<evidence type="ECO:0000313" key="4">
    <source>
        <dbReference type="Proteomes" id="UP000078572"/>
    </source>
</evidence>
<dbReference type="Proteomes" id="UP000078572">
    <property type="component" value="Plasmid pRI-1"/>
</dbReference>
<protein>
    <submittedName>
        <fullName evidence="3">Uncharacterized protein</fullName>
    </submittedName>
</protein>
<gene>
    <name evidence="3" type="ORF">A9Y76_27790</name>
</gene>
<keyword evidence="2" id="KW-1133">Transmembrane helix</keyword>
<name>A0A192A7U1_9RALS</name>
<keyword evidence="3" id="KW-0614">Plasmid</keyword>
<geneLocation type="plasmid" evidence="4">
    <name>pri-1</name>
</geneLocation>
<feature type="region of interest" description="Disordered" evidence="1">
    <location>
        <begin position="118"/>
        <end position="139"/>
    </location>
</feature>
<dbReference type="EMBL" id="CP016024">
    <property type="protein sequence ID" value="ANJ76403.1"/>
    <property type="molecule type" value="Genomic_DNA"/>
</dbReference>